<dbReference type="NCBIfam" id="NF033916">
    <property type="entry name" value="antiphage_ZorA_3"/>
    <property type="match status" value="1"/>
</dbReference>
<organism evidence="3 4">
    <name type="scientific">Massilia cellulosiltytica</name>
    <dbReference type="NCBI Taxonomy" id="2683234"/>
    <lineage>
        <taxon>Bacteria</taxon>
        <taxon>Pseudomonadati</taxon>
        <taxon>Pseudomonadota</taxon>
        <taxon>Betaproteobacteria</taxon>
        <taxon>Burkholderiales</taxon>
        <taxon>Oxalobacteraceae</taxon>
        <taxon>Telluria group</taxon>
        <taxon>Massilia</taxon>
    </lineage>
</organism>
<evidence type="ECO:0000256" key="2">
    <source>
        <dbReference type="SAM" id="Phobius"/>
    </source>
</evidence>
<feature type="transmembrane region" description="Helical" evidence="2">
    <location>
        <begin position="129"/>
        <end position="147"/>
    </location>
</feature>
<keyword evidence="4" id="KW-1185">Reference proteome</keyword>
<gene>
    <name evidence="3" type="primary">zorA</name>
    <name evidence="3" type="ORF">GPY61_30210</name>
</gene>
<keyword evidence="2" id="KW-1133">Transmembrane helix</keyword>
<keyword evidence="2" id="KW-0472">Membrane</keyword>
<protein>
    <submittedName>
        <fullName evidence="3">Anti-phage defense ZorAB system ZorA</fullName>
    </submittedName>
</protein>
<name>A0A7X3G5S9_9BURK</name>
<dbReference type="EMBL" id="WSES01000012">
    <property type="protein sequence ID" value="MVW64211.1"/>
    <property type="molecule type" value="Genomic_DNA"/>
</dbReference>
<feature type="coiled-coil region" evidence="1">
    <location>
        <begin position="724"/>
        <end position="775"/>
    </location>
</feature>
<evidence type="ECO:0000313" key="4">
    <source>
        <dbReference type="Proteomes" id="UP000443353"/>
    </source>
</evidence>
<keyword evidence="2" id="KW-0812">Transmembrane</keyword>
<feature type="transmembrane region" description="Helical" evidence="2">
    <location>
        <begin position="167"/>
        <end position="188"/>
    </location>
</feature>
<comment type="caution">
    <text evidence="3">The sequence shown here is derived from an EMBL/GenBank/DDBJ whole genome shotgun (WGS) entry which is preliminary data.</text>
</comment>
<feature type="transmembrane region" description="Helical" evidence="2">
    <location>
        <begin position="12"/>
        <end position="29"/>
    </location>
</feature>
<reference evidence="3 4" key="1">
    <citation type="submission" date="2019-12" db="EMBL/GenBank/DDBJ databases">
        <authorList>
            <person name="Li C."/>
            <person name="Zhao J."/>
        </authorList>
    </citation>
    <scope>NUCLEOTIDE SEQUENCE [LARGE SCALE GENOMIC DNA]</scope>
    <source>
        <strain evidence="3 4">NEAU-DD11</strain>
    </source>
</reference>
<evidence type="ECO:0000256" key="1">
    <source>
        <dbReference type="SAM" id="Coils"/>
    </source>
</evidence>
<dbReference type="Proteomes" id="UP000443353">
    <property type="component" value="Unassembled WGS sequence"/>
</dbReference>
<proteinExistence type="predicted"/>
<dbReference type="AlphaFoldDB" id="A0A7X3G5S9"/>
<dbReference type="RefSeq" id="WP_160410726.1">
    <property type="nucleotide sequence ID" value="NZ_WSES01000012.1"/>
</dbReference>
<keyword evidence="1" id="KW-0175">Coiled coil</keyword>
<evidence type="ECO:0000313" key="3">
    <source>
        <dbReference type="EMBL" id="MVW64211.1"/>
    </source>
</evidence>
<accession>A0A7X3G5S9</accession>
<sequence length="841" mass="92662">MSTLFHDPIKLIAPTIVIVFLSYLIVQFVRHYRLPAGSLERALQRATGEVTKVRELAPAARREAAQRVFNDTVFAHHWSEFQETLHDQYHDEAGERRITRTRATVPSSHYFSSQSIVDTPLRTEYFKHLPGILTGLGIIGTFLGLMLGLNQFDPGTPEEVQESVRGLLHDVLFAFVGSFTAIVAAMIVTHVEKKWLRACYAHLEALTDAIDHLFDAGVGEEYLAELVRTSQESSIQTRMLKDSLVTDLREMLQNLVDTQVRESVRLAETLSGSYRESGSHMASQISQSIESSLRTPLEKIADSVSAASGDQSKMVGSMLQEVLVAFMAKLEGTFGQQFQGMSVMLEQSVSSMQQMQAGISALVNDLRNAGAASNEAMSQQLAKTLQDMHSGQELMQSTMNNMVLGLQAAVESMGTQGVEAGGKIAAQLERMFADAELRQQKMTEQMDVFVQQMQDSVGRGQSDTVAQIAGTVRQLEQQMQTMIDGVGQSITRAQEEGLRSVTVASEGLTTRIDHMFTNFDRRRESMDQQSQAALQQFQQQTGSTIHALGNQVDAMFTTLDKGRQDMDQQAHAAMQRFQEQTGSVLIDLGSQVGAMFANLDKGRHDMDRQAQEALQRFHEASTSALHELGGQVRSLVELVERERLAMRQTIETLGGQTERSLQGMQTGADKMRQAAERFDAAGGQVHDALRSSTDMVSSLRASAVDIAGSMRDLGTVVADYRAARDAAVQNMSTLESVIATAQQEAGLREKAVADLTRLSTQIQTVNRETEEYLEKIASAVGRTFDDFGHGMERSLQKTMGSLDTQLDKAIQHLAGGVEDVKEYVEELSEAMGKLANRTVRS</sequence>